<dbReference type="Proteomes" id="UP000317318">
    <property type="component" value="Chromosome"/>
</dbReference>
<dbReference type="RefSeq" id="WP_145363902.1">
    <property type="nucleotide sequence ID" value="NZ_CP036268.1"/>
</dbReference>
<feature type="transmembrane region" description="Helical" evidence="4">
    <location>
        <begin position="26"/>
        <end position="50"/>
    </location>
</feature>
<dbReference type="OrthoDB" id="9790037at2"/>
<evidence type="ECO:0000313" key="6">
    <source>
        <dbReference type="Proteomes" id="UP000317318"/>
    </source>
</evidence>
<feature type="repeat" description="TPR" evidence="3">
    <location>
        <begin position="58"/>
        <end position="91"/>
    </location>
</feature>
<evidence type="ECO:0000313" key="5">
    <source>
        <dbReference type="EMBL" id="QDT37814.1"/>
    </source>
</evidence>
<dbReference type="EMBL" id="CP036268">
    <property type="protein sequence ID" value="QDT37814.1"/>
    <property type="molecule type" value="Genomic_DNA"/>
</dbReference>
<organism evidence="5 6">
    <name type="scientific">Stratiformator vulcanicus</name>
    <dbReference type="NCBI Taxonomy" id="2527980"/>
    <lineage>
        <taxon>Bacteria</taxon>
        <taxon>Pseudomonadati</taxon>
        <taxon>Planctomycetota</taxon>
        <taxon>Planctomycetia</taxon>
        <taxon>Planctomycetales</taxon>
        <taxon>Planctomycetaceae</taxon>
        <taxon>Stratiformator</taxon>
    </lineage>
</organism>
<dbReference type="Pfam" id="PF13432">
    <property type="entry name" value="TPR_16"/>
    <property type="match status" value="1"/>
</dbReference>
<keyword evidence="4" id="KW-0812">Transmembrane</keyword>
<evidence type="ECO:0000256" key="2">
    <source>
        <dbReference type="ARBA" id="ARBA00022803"/>
    </source>
</evidence>
<reference evidence="5 6" key="1">
    <citation type="submission" date="2019-02" db="EMBL/GenBank/DDBJ databases">
        <title>Deep-cultivation of Planctomycetes and their phenomic and genomic characterization uncovers novel biology.</title>
        <authorList>
            <person name="Wiegand S."/>
            <person name="Jogler M."/>
            <person name="Boedeker C."/>
            <person name="Pinto D."/>
            <person name="Vollmers J."/>
            <person name="Rivas-Marin E."/>
            <person name="Kohn T."/>
            <person name="Peeters S.H."/>
            <person name="Heuer A."/>
            <person name="Rast P."/>
            <person name="Oberbeckmann S."/>
            <person name="Bunk B."/>
            <person name="Jeske O."/>
            <person name="Meyerdierks A."/>
            <person name="Storesund J.E."/>
            <person name="Kallscheuer N."/>
            <person name="Luecker S."/>
            <person name="Lage O.M."/>
            <person name="Pohl T."/>
            <person name="Merkel B.J."/>
            <person name="Hornburger P."/>
            <person name="Mueller R.-W."/>
            <person name="Bruemmer F."/>
            <person name="Labrenz M."/>
            <person name="Spormann A.M."/>
            <person name="Op den Camp H."/>
            <person name="Overmann J."/>
            <person name="Amann R."/>
            <person name="Jetten M.S.M."/>
            <person name="Mascher T."/>
            <person name="Medema M.H."/>
            <person name="Devos D.P."/>
            <person name="Kaster A.-K."/>
            <person name="Ovreas L."/>
            <person name="Rohde M."/>
            <person name="Galperin M.Y."/>
            <person name="Jogler C."/>
        </authorList>
    </citation>
    <scope>NUCLEOTIDE SEQUENCE [LARGE SCALE GENOMIC DNA]</scope>
    <source>
        <strain evidence="5 6">Pan189</strain>
    </source>
</reference>
<evidence type="ECO:0000256" key="4">
    <source>
        <dbReference type="SAM" id="Phobius"/>
    </source>
</evidence>
<dbReference type="SMART" id="SM00028">
    <property type="entry name" value="TPR"/>
    <property type="match status" value="2"/>
</dbReference>
<dbReference type="InterPro" id="IPR011990">
    <property type="entry name" value="TPR-like_helical_dom_sf"/>
</dbReference>
<dbReference type="AlphaFoldDB" id="A0A517R1U4"/>
<dbReference type="InterPro" id="IPR019734">
    <property type="entry name" value="TPR_rpt"/>
</dbReference>
<accession>A0A517R1U4</accession>
<evidence type="ECO:0000256" key="1">
    <source>
        <dbReference type="ARBA" id="ARBA00022737"/>
    </source>
</evidence>
<dbReference type="SUPFAM" id="SSF48452">
    <property type="entry name" value="TPR-like"/>
    <property type="match status" value="1"/>
</dbReference>
<keyword evidence="6" id="KW-1185">Reference proteome</keyword>
<keyword evidence="1" id="KW-0677">Repeat</keyword>
<sequence>MSTARTSPDLAEPLDEAPGLRISGKVFVIAFLPAVVTIVILFSAIASIGVTPQQRNYAQANLVNALTQLRNERYDRAIELLDRALAANPRLNSAYGWRGEAYLALGEPKRAIRDFSTAITRESDVAVNLGGRGAAGVEAKLYSEAITDLRGAIARLEKRDPESLILRGPTDAGPDPLRRSIPQLEALLAVAINVSQTSTPEADQSP</sequence>
<dbReference type="PANTHER" id="PTHR45883:SF2">
    <property type="entry name" value="HSC70-INTERACTING PROTEIN"/>
    <property type="match status" value="1"/>
</dbReference>
<evidence type="ECO:0000256" key="3">
    <source>
        <dbReference type="PROSITE-ProRule" id="PRU00339"/>
    </source>
</evidence>
<proteinExistence type="predicted"/>
<dbReference type="Gene3D" id="1.25.40.10">
    <property type="entry name" value="Tetratricopeptide repeat domain"/>
    <property type="match status" value="1"/>
</dbReference>
<dbReference type="KEGG" id="svp:Pan189_21960"/>
<dbReference type="GO" id="GO:0030544">
    <property type="term" value="F:Hsp70 protein binding"/>
    <property type="evidence" value="ECO:0007669"/>
    <property type="project" value="TreeGrafter"/>
</dbReference>
<name>A0A517R1U4_9PLAN</name>
<gene>
    <name evidence="5" type="ORF">Pan189_21960</name>
</gene>
<keyword evidence="4" id="KW-0472">Membrane</keyword>
<dbReference type="PANTHER" id="PTHR45883">
    <property type="entry name" value="HSC70-INTERACTING PROTEIN"/>
    <property type="match status" value="1"/>
</dbReference>
<keyword evidence="4" id="KW-1133">Transmembrane helix</keyword>
<protein>
    <submittedName>
        <fullName evidence="5">Tetratricopeptide repeat protein</fullName>
    </submittedName>
</protein>
<keyword evidence="2 3" id="KW-0802">TPR repeat</keyword>
<dbReference type="PROSITE" id="PS50005">
    <property type="entry name" value="TPR"/>
    <property type="match status" value="1"/>
</dbReference>